<sequence>MASAARTRVVKGEGVCHSHKVKYSTATDQLLKALLEESKLSNLHRQQIQKSLHNGDSLPPPSSGRTIRSGGRGLTNATVKNYIFHKKRTQEAIILSGAYERDPFVPIHPKVDKEKEKMKLQSLMACGKIIPSTPVHKMHLATRAPQNILKHTDRFAELTEDVQDCLEFLSEMRELGYEKKYRPIIEHQIAAKVGQMKAINPQRCQELRILDHLHLTRSKPQA</sequence>
<dbReference type="InterPro" id="IPR007914">
    <property type="entry name" value="UPF0193"/>
</dbReference>
<evidence type="ECO:0000313" key="3">
    <source>
        <dbReference type="Proteomes" id="UP000502823"/>
    </source>
</evidence>
<protein>
    <submittedName>
        <fullName evidence="2">Uncharacterized protein</fullName>
    </submittedName>
</protein>
<reference evidence="3" key="1">
    <citation type="submission" date="2020-01" db="EMBL/GenBank/DDBJ databases">
        <title>Draft genome sequence of the Termite Coptotermes fromosanus.</title>
        <authorList>
            <person name="Itakura S."/>
            <person name="Yosikawa Y."/>
            <person name="Umezawa K."/>
        </authorList>
    </citation>
    <scope>NUCLEOTIDE SEQUENCE [LARGE SCALE GENOMIC DNA]</scope>
</reference>
<dbReference type="AlphaFoldDB" id="A0A6L2PVW6"/>
<dbReference type="Proteomes" id="UP000502823">
    <property type="component" value="Unassembled WGS sequence"/>
</dbReference>
<organism evidence="2 3">
    <name type="scientific">Coptotermes formosanus</name>
    <name type="common">Formosan subterranean termite</name>
    <dbReference type="NCBI Taxonomy" id="36987"/>
    <lineage>
        <taxon>Eukaryota</taxon>
        <taxon>Metazoa</taxon>
        <taxon>Ecdysozoa</taxon>
        <taxon>Arthropoda</taxon>
        <taxon>Hexapoda</taxon>
        <taxon>Insecta</taxon>
        <taxon>Pterygota</taxon>
        <taxon>Neoptera</taxon>
        <taxon>Polyneoptera</taxon>
        <taxon>Dictyoptera</taxon>
        <taxon>Blattodea</taxon>
        <taxon>Blattoidea</taxon>
        <taxon>Termitoidae</taxon>
        <taxon>Rhinotermitidae</taxon>
        <taxon>Coptotermes</taxon>
    </lineage>
</organism>
<dbReference type="OrthoDB" id="10262032at2759"/>
<evidence type="ECO:0000313" key="2">
    <source>
        <dbReference type="EMBL" id="GFG36679.1"/>
    </source>
</evidence>
<dbReference type="InParanoid" id="A0A6L2PVW6"/>
<accession>A0A6L2PVW6</accession>
<dbReference type="Pfam" id="PF05250">
    <property type="entry name" value="UPF0193"/>
    <property type="match status" value="1"/>
</dbReference>
<feature type="region of interest" description="Disordered" evidence="1">
    <location>
        <begin position="51"/>
        <end position="73"/>
    </location>
</feature>
<dbReference type="PANTHER" id="PTHR28348">
    <property type="entry name" value="UPF0193 PROTEIN EVG1"/>
    <property type="match status" value="1"/>
</dbReference>
<keyword evidence="3" id="KW-1185">Reference proteome</keyword>
<evidence type="ECO:0000256" key="1">
    <source>
        <dbReference type="SAM" id="MobiDB-lite"/>
    </source>
</evidence>
<dbReference type="FunCoup" id="A0A6L2PVW6">
    <property type="interactions" value="1"/>
</dbReference>
<dbReference type="PANTHER" id="PTHR28348:SF1">
    <property type="entry name" value="UPF0193 PROTEIN EVG1"/>
    <property type="match status" value="1"/>
</dbReference>
<dbReference type="EMBL" id="BLKM01000655">
    <property type="protein sequence ID" value="GFG36679.1"/>
    <property type="molecule type" value="Genomic_DNA"/>
</dbReference>
<name>A0A6L2PVW6_COPFO</name>
<proteinExistence type="predicted"/>
<comment type="caution">
    <text evidence="2">The sequence shown here is derived from an EMBL/GenBank/DDBJ whole genome shotgun (WGS) entry which is preliminary data.</text>
</comment>
<gene>
    <name evidence="2" type="ORF">Cfor_09409</name>
</gene>